<dbReference type="SMART" id="SM00245">
    <property type="entry name" value="TSPc"/>
    <property type="match status" value="1"/>
</dbReference>
<dbReference type="SUPFAM" id="SSF50156">
    <property type="entry name" value="PDZ domain-like"/>
    <property type="match status" value="1"/>
</dbReference>
<feature type="region of interest" description="Disordered" evidence="9">
    <location>
        <begin position="548"/>
        <end position="583"/>
    </location>
</feature>
<dbReference type="GO" id="GO:0006508">
    <property type="term" value="P:proteolysis"/>
    <property type="evidence" value="ECO:0007669"/>
    <property type="project" value="UniProtKB-UniRule"/>
</dbReference>
<organism evidence="11 12">
    <name type="scientific">Paludibaculum fermentans</name>
    <dbReference type="NCBI Taxonomy" id="1473598"/>
    <lineage>
        <taxon>Bacteria</taxon>
        <taxon>Pseudomonadati</taxon>
        <taxon>Acidobacteriota</taxon>
        <taxon>Terriglobia</taxon>
        <taxon>Bryobacterales</taxon>
        <taxon>Bryobacteraceae</taxon>
        <taxon>Paludibaculum</taxon>
    </lineage>
</organism>
<evidence type="ECO:0000256" key="4">
    <source>
        <dbReference type="ARBA" id="ARBA00022670"/>
    </source>
</evidence>
<name>A0A7S7SK67_PALFE</name>
<dbReference type="Gene3D" id="2.130.10.10">
    <property type="entry name" value="YVTN repeat-like/Quinoprotein amine dehydrogenase"/>
    <property type="match status" value="1"/>
</dbReference>
<dbReference type="Gene3D" id="3.90.226.10">
    <property type="entry name" value="2-enoyl-CoA Hydratase, Chain A, domain 1"/>
    <property type="match status" value="1"/>
</dbReference>
<evidence type="ECO:0000256" key="5">
    <source>
        <dbReference type="ARBA" id="ARBA00022801"/>
    </source>
</evidence>
<gene>
    <name evidence="11" type="ORF">IRI77_30990</name>
</gene>
<dbReference type="EC" id="3.4.21.-" evidence="7"/>
<keyword evidence="12" id="KW-1185">Reference proteome</keyword>
<dbReference type="Pfam" id="PF26549">
    <property type="entry name" value="Tricorn_N"/>
    <property type="match status" value="1"/>
</dbReference>
<dbReference type="PROSITE" id="PS51257">
    <property type="entry name" value="PROKAR_LIPOPROTEIN"/>
    <property type="match status" value="1"/>
</dbReference>
<dbReference type="SUPFAM" id="SSF69304">
    <property type="entry name" value="Tricorn protease N-terminal domain"/>
    <property type="match status" value="2"/>
</dbReference>
<dbReference type="InterPro" id="IPR028204">
    <property type="entry name" value="Tricorn_C1"/>
</dbReference>
<dbReference type="InterPro" id="IPR036034">
    <property type="entry name" value="PDZ_sf"/>
</dbReference>
<feature type="compositionally biased region" description="Basic and acidic residues" evidence="9">
    <location>
        <begin position="560"/>
        <end position="583"/>
    </location>
</feature>
<evidence type="ECO:0000256" key="3">
    <source>
        <dbReference type="ARBA" id="ARBA00022490"/>
    </source>
</evidence>
<evidence type="ECO:0000256" key="2">
    <source>
        <dbReference type="ARBA" id="ARBA00008524"/>
    </source>
</evidence>
<dbReference type="Pfam" id="PF14685">
    <property type="entry name" value="PDZ_Tricorn"/>
    <property type="match status" value="1"/>
</dbReference>
<dbReference type="InterPro" id="IPR029045">
    <property type="entry name" value="ClpP/crotonase-like_dom_sf"/>
</dbReference>
<comment type="function">
    <text evidence="7">Degrades oligopeptides.</text>
</comment>
<evidence type="ECO:0000256" key="7">
    <source>
        <dbReference type="PIRNR" id="PIRNR036421"/>
    </source>
</evidence>
<evidence type="ECO:0000256" key="6">
    <source>
        <dbReference type="ARBA" id="ARBA00022825"/>
    </source>
</evidence>
<keyword evidence="5 7" id="KW-0378">Hydrolase</keyword>
<dbReference type="PANTHER" id="PTHR43253:SF1">
    <property type="entry name" value="TRICORN PROTEASE HOMOLOG 2-RELATED"/>
    <property type="match status" value="1"/>
</dbReference>
<accession>A0A7S7SK67</accession>
<keyword evidence="4 7" id="KW-0645">Protease</keyword>
<dbReference type="EMBL" id="CP063849">
    <property type="protein sequence ID" value="QOY87156.1"/>
    <property type="molecule type" value="Genomic_DNA"/>
</dbReference>
<protein>
    <recommendedName>
        <fullName evidence="7">Tricorn protease homolog</fullName>
        <ecNumber evidence="7">3.4.21.-</ecNumber>
    </recommendedName>
</protein>
<dbReference type="Gene3D" id="2.120.10.60">
    <property type="entry name" value="Tricorn protease N-terminal domain"/>
    <property type="match status" value="1"/>
</dbReference>
<feature type="active site" description="Charge relay system" evidence="8">
    <location>
        <position position="765"/>
    </location>
</feature>
<dbReference type="SUPFAM" id="SSF52096">
    <property type="entry name" value="ClpP/crotonase"/>
    <property type="match status" value="1"/>
</dbReference>
<feature type="domain" description="Tail specific protease" evidence="10">
    <location>
        <begin position="865"/>
        <end position="1057"/>
    </location>
</feature>
<keyword evidence="3 7" id="KW-0963">Cytoplasm</keyword>
<dbReference type="GO" id="GO:0005737">
    <property type="term" value="C:cytoplasm"/>
    <property type="evidence" value="ECO:0007669"/>
    <property type="project" value="UniProtKB-SubCell"/>
</dbReference>
<evidence type="ECO:0000259" key="10">
    <source>
        <dbReference type="SMART" id="SM00245"/>
    </source>
</evidence>
<comment type="subcellular location">
    <subcellularLocation>
        <location evidence="1 7">Cytoplasm</location>
    </subcellularLocation>
</comment>
<dbReference type="CDD" id="cd07562">
    <property type="entry name" value="Peptidase_S41_TRI"/>
    <property type="match status" value="1"/>
</dbReference>
<dbReference type="GO" id="GO:0008236">
    <property type="term" value="F:serine-type peptidase activity"/>
    <property type="evidence" value="ECO:0007669"/>
    <property type="project" value="UniProtKB-UniRule"/>
</dbReference>
<dbReference type="KEGG" id="pfer:IRI77_30990"/>
<feature type="active site" description="Charge relay system" evidence="8">
    <location>
        <position position="1046"/>
    </location>
</feature>
<dbReference type="InterPro" id="IPR005151">
    <property type="entry name" value="Tail-specific_protease"/>
</dbReference>
<dbReference type="PANTHER" id="PTHR43253">
    <property type="entry name" value="TRICORN PROTEASE HOMOLOG 2-RELATED"/>
    <property type="match status" value="1"/>
</dbReference>
<keyword evidence="6 7" id="KW-0720">Serine protease</keyword>
<dbReference type="Proteomes" id="UP000593892">
    <property type="component" value="Chromosome"/>
</dbReference>
<reference evidence="11 12" key="1">
    <citation type="submission" date="2020-10" db="EMBL/GenBank/DDBJ databases">
        <title>Complete genome sequence of Paludibaculum fermentans P105T, a facultatively anaerobic acidobacterium capable of dissimilatory Fe(III) reduction.</title>
        <authorList>
            <person name="Dedysh S.N."/>
            <person name="Beletsky A.V."/>
            <person name="Kulichevskaya I.S."/>
            <person name="Mardanov A.V."/>
            <person name="Ravin N.V."/>
        </authorList>
    </citation>
    <scope>NUCLEOTIDE SEQUENCE [LARGE SCALE GENOMIC DNA]</scope>
    <source>
        <strain evidence="11 12">P105</strain>
    </source>
</reference>
<evidence type="ECO:0000256" key="9">
    <source>
        <dbReference type="SAM" id="MobiDB-lite"/>
    </source>
</evidence>
<dbReference type="AlphaFoldDB" id="A0A7S7SK67"/>
<dbReference type="Pfam" id="PF14684">
    <property type="entry name" value="Tricorn_C1"/>
    <property type="match status" value="1"/>
</dbReference>
<feature type="active site" description="Nucleophile" evidence="8">
    <location>
        <position position="988"/>
    </location>
</feature>
<dbReference type="Gene3D" id="3.30.750.44">
    <property type="match status" value="1"/>
</dbReference>
<sequence>MLRRPGRSPVYNRPLEVTPLRSIALLPVLLSCAAWAQQPLLLQKPAMNRTHIVFTYAGDLWKVARTGGEATRLTTAPGFESNAILSPDGQTVAFSGQYDGNTDIFLVSINGGVPRRLTWHPGMDVPLAFNADGKRLLFRSDRSTAIVANHFYTMSTEGGPADIEPIPMGYQAAYSPDGKRLAYTPLAPAFVAWKRYAGGRTSPIWLADLADSKIERIPRENSNDYFPMWAGDKVYFLSDRFGPMTLCVFDTKSKKVSEAIKNTGYDYKSASLGPDGIVLEHFGAIELFDLKSGKVTPVHITLNGDLPEVRPYYAKAARTIESAYLSPTGARAVFGTRGEILTVPAEKGDIRNITNTPGAAERYPNWSPDGQSIAYFSDESGEYQLHIAPQNGRGEVKKYDLGWKSFFYDPTWSPDGKKILFRDANVTTCFIDLESKKVTKVDSDYYDVPDREDMGPRWSPDSKWIVYNKVQRNFLRAVHVYSLESGKSTQVSDGLSDQRHAAFDANGRFIYFTASTNTGLSTGWLDMSSIDRISNRNVYIAVLRKDDPSPLAPESDEEKIEAAKKDDAKKDDAKKEEPKKEEKADVRIDFEGISQRILSLPIPARNYSKLVVGKTGIVYLREDPAVAVDGPPARTLHKFDLKTRKTDQFLAGILDYELSFNGEKILYSQPGGKWFIAATAAPPKPGDGALKLDAMEVRVEPAAEWAQIYNEIWRIERDFFYDPNLHGVNLADYKAKYQKFLPGIAHREDLNYLFRDMLGELSVGHLSVNGGETQNNPKNVPGGLLGADYRVENGRYKFAKVFNGENWNPSLRAPLTAPGVNVKAGEFLLAVNGREVKASDDVYSFFEATSGKSVVLKVGPNANGEGSREVTVVPTGNETGLRYMDWIEGNRRKVEQLSGGRLGYVHLPNTSNQGYTNFNRWFFSQVGKEGMVLDERFNGGGFVADYIIDYLRRPMLNFFTTRAGHEFTTPMNGIYGPKAMIVNEYAGSGGDAMPWMFHKLKIGPLVGKRTWGGLVGIFGFPPLIDNGGVTAPNLAFYNTEKQWDVENHGVSPDIEVENDPELVRQGHDPQLEKAVEVLMDSLKKNPLPKYEKPEYPNYHKAK</sequence>
<dbReference type="InterPro" id="IPR015943">
    <property type="entry name" value="WD40/YVTN_repeat-like_dom_sf"/>
</dbReference>
<dbReference type="PIRSF" id="PIRSF036421">
    <property type="entry name" value="Tricorn_protease"/>
    <property type="match status" value="1"/>
</dbReference>
<evidence type="ECO:0000313" key="12">
    <source>
        <dbReference type="Proteomes" id="UP000593892"/>
    </source>
</evidence>
<dbReference type="InterPro" id="IPR012393">
    <property type="entry name" value="Tricorn_protease"/>
</dbReference>
<dbReference type="InterPro" id="IPR029414">
    <property type="entry name" value="Tricorn_PDZ"/>
</dbReference>
<dbReference type="Pfam" id="PF26550">
    <property type="entry name" value="Tricorn_2nd"/>
    <property type="match status" value="1"/>
</dbReference>
<dbReference type="Gene3D" id="2.30.42.10">
    <property type="match status" value="1"/>
</dbReference>
<evidence type="ECO:0000256" key="1">
    <source>
        <dbReference type="ARBA" id="ARBA00004496"/>
    </source>
</evidence>
<evidence type="ECO:0000256" key="8">
    <source>
        <dbReference type="PIRSR" id="PIRSR036421-1"/>
    </source>
</evidence>
<comment type="similarity">
    <text evidence="2 7">Belongs to the peptidase S41B family.</text>
</comment>
<proteinExistence type="inferred from homology"/>
<evidence type="ECO:0000313" key="11">
    <source>
        <dbReference type="EMBL" id="QOY87156.1"/>
    </source>
</evidence>
<dbReference type="Pfam" id="PF03572">
    <property type="entry name" value="Peptidase_S41"/>
    <property type="match status" value="1"/>
</dbReference>